<feature type="compositionally biased region" description="Basic and acidic residues" evidence="1">
    <location>
        <begin position="138"/>
        <end position="151"/>
    </location>
</feature>
<dbReference type="Proteomes" id="UP000256328">
    <property type="component" value="Unassembled WGS sequence"/>
</dbReference>
<feature type="region of interest" description="Disordered" evidence="1">
    <location>
        <begin position="134"/>
        <end position="156"/>
    </location>
</feature>
<feature type="region of interest" description="Disordered" evidence="1">
    <location>
        <begin position="84"/>
        <end position="117"/>
    </location>
</feature>
<evidence type="ECO:0000313" key="3">
    <source>
        <dbReference type="Proteomes" id="UP000256328"/>
    </source>
</evidence>
<keyword evidence="3" id="KW-1185">Reference proteome</keyword>
<sequence>MSMGGLAPSTQLNARTPDFCEEVRAARESLGPGSQGAWSRGFAVDRTQALPGVATASGRGDRRSRSSGILAISTPGGGILVAGTQQHIDPPSGTGLDAVDRARERRRSERHDERREVSLRDWKDSHPVYYSHRASRKSLADERHRERDDIGHGSGNSFHHTGVMEIVAEGWTIVVIIMEDNIALQEFPMTARDAKDHTSIAKSSHTAHEMDVVLTQIRSTATNALVKLGIQESETQVDGAQDIEKAPALLPEFDSPDASTPESIRTWMEKVLEKGRSQTQNQIFITISASYSQ</sequence>
<accession>A0A3D8QI37</accession>
<dbReference type="AlphaFoldDB" id="A0A3D8QI37"/>
<dbReference type="OrthoDB" id="5215637at2759"/>
<protein>
    <submittedName>
        <fullName evidence="2">Uncharacterized protein</fullName>
    </submittedName>
</protein>
<feature type="compositionally biased region" description="Basic and acidic residues" evidence="1">
    <location>
        <begin position="98"/>
        <end position="117"/>
    </location>
</feature>
<gene>
    <name evidence="2" type="ORF">BP5796_11331</name>
</gene>
<evidence type="ECO:0000313" key="2">
    <source>
        <dbReference type="EMBL" id="RDW61439.1"/>
    </source>
</evidence>
<organism evidence="2 3">
    <name type="scientific">Coleophoma crateriformis</name>
    <dbReference type="NCBI Taxonomy" id="565419"/>
    <lineage>
        <taxon>Eukaryota</taxon>
        <taxon>Fungi</taxon>
        <taxon>Dikarya</taxon>
        <taxon>Ascomycota</taxon>
        <taxon>Pezizomycotina</taxon>
        <taxon>Leotiomycetes</taxon>
        <taxon>Helotiales</taxon>
        <taxon>Dermateaceae</taxon>
        <taxon>Coleophoma</taxon>
    </lineage>
</organism>
<evidence type="ECO:0000256" key="1">
    <source>
        <dbReference type="SAM" id="MobiDB-lite"/>
    </source>
</evidence>
<reference evidence="2 3" key="1">
    <citation type="journal article" date="2018" name="IMA Fungus">
        <title>IMA Genome-F 9: Draft genome sequence of Annulohypoxylon stygium, Aspergillus mulundensis, Berkeleyomyces basicola (syn. Thielaviopsis basicola), Ceratocystis smalleyi, two Cercospora beticola strains, Coleophoma cylindrospora, Fusarium fracticaudum, Phialophora cf. hyalina, and Morchella septimelata.</title>
        <authorList>
            <person name="Wingfield B.D."/>
            <person name="Bills G.F."/>
            <person name="Dong Y."/>
            <person name="Huang W."/>
            <person name="Nel W.J."/>
            <person name="Swalarsk-Parry B.S."/>
            <person name="Vaghefi N."/>
            <person name="Wilken P.M."/>
            <person name="An Z."/>
            <person name="de Beer Z.W."/>
            <person name="De Vos L."/>
            <person name="Chen L."/>
            <person name="Duong T.A."/>
            <person name="Gao Y."/>
            <person name="Hammerbacher A."/>
            <person name="Kikkert J.R."/>
            <person name="Li Y."/>
            <person name="Li H."/>
            <person name="Li K."/>
            <person name="Li Q."/>
            <person name="Liu X."/>
            <person name="Ma X."/>
            <person name="Naidoo K."/>
            <person name="Pethybridge S.J."/>
            <person name="Sun J."/>
            <person name="Steenkamp E.T."/>
            <person name="van der Nest M.A."/>
            <person name="van Wyk S."/>
            <person name="Wingfield M.J."/>
            <person name="Xiong C."/>
            <person name="Yue Q."/>
            <person name="Zhang X."/>
        </authorList>
    </citation>
    <scope>NUCLEOTIDE SEQUENCE [LARGE SCALE GENOMIC DNA]</scope>
    <source>
        <strain evidence="2 3">BP5796</strain>
    </source>
</reference>
<name>A0A3D8QI37_9HELO</name>
<proteinExistence type="predicted"/>
<dbReference type="EMBL" id="PDLN01000018">
    <property type="protein sequence ID" value="RDW61439.1"/>
    <property type="molecule type" value="Genomic_DNA"/>
</dbReference>
<comment type="caution">
    <text evidence="2">The sequence shown here is derived from an EMBL/GenBank/DDBJ whole genome shotgun (WGS) entry which is preliminary data.</text>
</comment>